<protein>
    <submittedName>
        <fullName evidence="1">Uncharacterized protein</fullName>
    </submittedName>
</protein>
<name>A0ABR4PH51_9HELO</name>
<comment type="caution">
    <text evidence="1">The sequence shown here is derived from an EMBL/GenBank/DDBJ whole genome shotgun (WGS) entry which is preliminary data.</text>
</comment>
<keyword evidence="2" id="KW-1185">Reference proteome</keyword>
<proteinExistence type="predicted"/>
<organism evidence="1 2">
    <name type="scientific">Phlyctema vagabunda</name>
    <dbReference type="NCBI Taxonomy" id="108571"/>
    <lineage>
        <taxon>Eukaryota</taxon>
        <taxon>Fungi</taxon>
        <taxon>Dikarya</taxon>
        <taxon>Ascomycota</taxon>
        <taxon>Pezizomycotina</taxon>
        <taxon>Leotiomycetes</taxon>
        <taxon>Helotiales</taxon>
        <taxon>Dermateaceae</taxon>
        <taxon>Phlyctema</taxon>
    </lineage>
</organism>
<evidence type="ECO:0000313" key="1">
    <source>
        <dbReference type="EMBL" id="KAL3422656.1"/>
    </source>
</evidence>
<reference evidence="1 2" key="1">
    <citation type="submission" date="2024-06" db="EMBL/GenBank/DDBJ databases">
        <title>Complete genome of Phlyctema vagabunda strain 19-DSS-EL-015.</title>
        <authorList>
            <person name="Fiorenzani C."/>
        </authorList>
    </citation>
    <scope>NUCLEOTIDE SEQUENCE [LARGE SCALE GENOMIC DNA]</scope>
    <source>
        <strain evidence="1 2">19-DSS-EL-015</strain>
    </source>
</reference>
<accession>A0ABR4PH51</accession>
<gene>
    <name evidence="1" type="ORF">PVAG01_06812</name>
</gene>
<dbReference type="EMBL" id="JBFCZG010000005">
    <property type="protein sequence ID" value="KAL3422656.1"/>
    <property type="molecule type" value="Genomic_DNA"/>
</dbReference>
<dbReference type="Proteomes" id="UP001629113">
    <property type="component" value="Unassembled WGS sequence"/>
</dbReference>
<evidence type="ECO:0000313" key="2">
    <source>
        <dbReference type="Proteomes" id="UP001629113"/>
    </source>
</evidence>
<sequence length="94" mass="9959">MTPLPALDEIWQPMRTGSSGYIGAAPKSRGLAERVAEEEGELVTSIRFVAGGGSPGQASESSEHDTWMHITPSGIDVFVGWLSFMPDSSHTSAP</sequence>